<dbReference type="CDD" id="cd07989">
    <property type="entry name" value="LPLAT_AGPAT-like"/>
    <property type="match status" value="1"/>
</dbReference>
<evidence type="ECO:0000256" key="1">
    <source>
        <dbReference type="ARBA" id="ARBA00008655"/>
    </source>
</evidence>
<dbReference type="GO" id="GO:0016020">
    <property type="term" value="C:membrane"/>
    <property type="evidence" value="ECO:0007669"/>
    <property type="project" value="InterPro"/>
</dbReference>
<gene>
    <name evidence="6" type="ORF">METZ01_LOCUS61921</name>
</gene>
<dbReference type="InterPro" id="IPR002123">
    <property type="entry name" value="Plipid/glycerol_acylTrfase"/>
</dbReference>
<dbReference type="InterPro" id="IPR004552">
    <property type="entry name" value="AGP_acyltrans"/>
</dbReference>
<dbReference type="AlphaFoldDB" id="A0A381T386"/>
<keyword evidence="4" id="KW-0812">Transmembrane</keyword>
<evidence type="ECO:0000256" key="4">
    <source>
        <dbReference type="SAM" id="Phobius"/>
    </source>
</evidence>
<dbReference type="SMART" id="SM00563">
    <property type="entry name" value="PlsC"/>
    <property type="match status" value="1"/>
</dbReference>
<keyword evidence="4" id="KW-1133">Transmembrane helix</keyword>
<dbReference type="EMBL" id="UINC01003765">
    <property type="protein sequence ID" value="SVA09067.1"/>
    <property type="molecule type" value="Genomic_DNA"/>
</dbReference>
<dbReference type="GO" id="GO:0006654">
    <property type="term" value="P:phosphatidic acid biosynthetic process"/>
    <property type="evidence" value="ECO:0007669"/>
    <property type="project" value="TreeGrafter"/>
</dbReference>
<keyword evidence="2" id="KW-0808">Transferase</keyword>
<keyword evidence="3" id="KW-0012">Acyltransferase</keyword>
<proteinExistence type="inferred from homology"/>
<feature type="domain" description="Phospholipid/glycerol acyltransferase" evidence="5">
    <location>
        <begin position="84"/>
        <end position="198"/>
    </location>
</feature>
<dbReference type="GO" id="GO:0003841">
    <property type="term" value="F:1-acylglycerol-3-phosphate O-acyltransferase activity"/>
    <property type="evidence" value="ECO:0007669"/>
    <property type="project" value="InterPro"/>
</dbReference>
<dbReference type="Pfam" id="PF01553">
    <property type="entry name" value="Acyltransferase"/>
    <property type="match status" value="1"/>
</dbReference>
<accession>A0A381T386</accession>
<evidence type="ECO:0000256" key="2">
    <source>
        <dbReference type="ARBA" id="ARBA00022679"/>
    </source>
</evidence>
<organism evidence="6">
    <name type="scientific">marine metagenome</name>
    <dbReference type="NCBI Taxonomy" id="408172"/>
    <lineage>
        <taxon>unclassified sequences</taxon>
        <taxon>metagenomes</taxon>
        <taxon>ecological metagenomes</taxon>
    </lineage>
</organism>
<sequence>MDRAYPDRKLYYNGTWAVRYPVQCALTILSTVFWGSCALLISLADRRGKWAHACAKKWGASILRICDVEVQTEGKEKLDPEGSYVVMSNHSSLFDIPTVLTSLPFPFRMLAKASLFHIPFMGWYMSRVGYIPVKREDPKKARESIENAASRVASGLSVLIFPEGTRSIEGKVARFKRGGINLAHTAGVAVVPVAIINSGRLLPRGSWHADPGVITMRIGDPINPEDFPDPRALASAVRSTIVRMMEEYPKTA</sequence>
<dbReference type="NCBIfam" id="TIGR00530">
    <property type="entry name" value="AGP_acyltrn"/>
    <property type="match status" value="1"/>
</dbReference>
<evidence type="ECO:0000259" key="5">
    <source>
        <dbReference type="SMART" id="SM00563"/>
    </source>
</evidence>
<protein>
    <recommendedName>
        <fullName evidence="5">Phospholipid/glycerol acyltransferase domain-containing protein</fullName>
    </recommendedName>
</protein>
<comment type="similarity">
    <text evidence="1">Belongs to the 1-acyl-sn-glycerol-3-phosphate acyltransferase family.</text>
</comment>
<reference evidence="6" key="1">
    <citation type="submission" date="2018-05" db="EMBL/GenBank/DDBJ databases">
        <authorList>
            <person name="Lanie J.A."/>
            <person name="Ng W.-L."/>
            <person name="Kazmierczak K.M."/>
            <person name="Andrzejewski T.M."/>
            <person name="Davidsen T.M."/>
            <person name="Wayne K.J."/>
            <person name="Tettelin H."/>
            <person name="Glass J.I."/>
            <person name="Rusch D."/>
            <person name="Podicherti R."/>
            <person name="Tsui H.-C.T."/>
            <person name="Winkler M.E."/>
        </authorList>
    </citation>
    <scope>NUCLEOTIDE SEQUENCE</scope>
</reference>
<dbReference type="SUPFAM" id="SSF69593">
    <property type="entry name" value="Glycerol-3-phosphate (1)-acyltransferase"/>
    <property type="match status" value="1"/>
</dbReference>
<dbReference type="PANTHER" id="PTHR10434:SF66">
    <property type="entry name" value="PHOSPHOLIPID_GLYCEROL ACYLTRANSFERASE DOMAIN-CONTAINING PROTEIN"/>
    <property type="match status" value="1"/>
</dbReference>
<evidence type="ECO:0000313" key="6">
    <source>
        <dbReference type="EMBL" id="SVA09067.1"/>
    </source>
</evidence>
<name>A0A381T386_9ZZZZ</name>
<feature type="transmembrane region" description="Helical" evidence="4">
    <location>
        <begin position="20"/>
        <end position="41"/>
    </location>
</feature>
<dbReference type="PANTHER" id="PTHR10434">
    <property type="entry name" value="1-ACYL-SN-GLYCEROL-3-PHOSPHATE ACYLTRANSFERASE"/>
    <property type="match status" value="1"/>
</dbReference>
<keyword evidence="4" id="KW-0472">Membrane</keyword>
<evidence type="ECO:0000256" key="3">
    <source>
        <dbReference type="ARBA" id="ARBA00023315"/>
    </source>
</evidence>